<keyword evidence="3 8" id="KW-0375">Hydrogen ion transport</keyword>
<name>A0A7K3M8U2_9ACTN</name>
<evidence type="ECO:0000256" key="7">
    <source>
        <dbReference type="ARBA" id="ARBA00023310"/>
    </source>
</evidence>
<dbReference type="Pfam" id="PF00213">
    <property type="entry name" value="OSCP"/>
    <property type="match status" value="1"/>
</dbReference>
<keyword evidence="6 8" id="KW-0139">CF(1)</keyword>
<evidence type="ECO:0000256" key="8">
    <source>
        <dbReference type="HAMAP-Rule" id="MF_01416"/>
    </source>
</evidence>
<dbReference type="InterPro" id="IPR020781">
    <property type="entry name" value="ATPase_OSCP/d_CS"/>
</dbReference>
<comment type="caution">
    <text evidence="9">The sequence shown here is derived from an EMBL/GenBank/DDBJ whole genome shotgun (WGS) entry which is preliminary data.</text>
</comment>
<keyword evidence="10" id="KW-1185">Reference proteome</keyword>
<keyword evidence="4 8" id="KW-0406">Ion transport</keyword>
<keyword evidence="5 8" id="KW-0472">Membrane</keyword>
<evidence type="ECO:0000313" key="10">
    <source>
        <dbReference type="Proteomes" id="UP000460435"/>
    </source>
</evidence>
<dbReference type="EMBL" id="WLZY01000008">
    <property type="protein sequence ID" value="NDL59704.1"/>
    <property type="molecule type" value="Genomic_DNA"/>
</dbReference>
<accession>A0A7K3M8U2</accession>
<dbReference type="GO" id="GO:0046933">
    <property type="term" value="F:proton-transporting ATP synthase activity, rotational mechanism"/>
    <property type="evidence" value="ECO:0007669"/>
    <property type="project" value="UniProtKB-UniRule"/>
</dbReference>
<comment type="similarity">
    <text evidence="8">Belongs to the ATPase delta chain family.</text>
</comment>
<keyword evidence="7 8" id="KW-0066">ATP synthesis</keyword>
<comment type="function">
    <text evidence="8">F(1)F(0) ATP synthase produces ATP from ADP in the presence of a proton or sodium gradient. F-type ATPases consist of two structural domains, F(1) containing the extramembraneous catalytic core and F(0) containing the membrane proton channel, linked together by a central stalk and a peripheral stalk. During catalysis, ATP synthesis in the catalytic domain of F(1) is coupled via a rotary mechanism of the central stalk subunits to proton translocation.</text>
</comment>
<dbReference type="InterPro" id="IPR026015">
    <property type="entry name" value="ATP_synth_OSCP/delta_N_sf"/>
</dbReference>
<dbReference type="Proteomes" id="UP000460435">
    <property type="component" value="Unassembled WGS sequence"/>
</dbReference>
<reference evidence="9 10" key="1">
    <citation type="submission" date="2019-11" db="EMBL/GenBank/DDBJ databases">
        <authorList>
            <person name="Li X.-J."/>
            <person name="Feng X.-M."/>
        </authorList>
    </citation>
    <scope>NUCLEOTIDE SEQUENCE [LARGE SCALE GENOMIC DNA]</scope>
    <source>
        <strain evidence="9 10">XMNu-373</strain>
    </source>
</reference>
<comment type="function">
    <text evidence="8">This protein is part of the stalk that links CF(0) to CF(1). It either transmits conformational changes from CF(0) to CF(1) or is implicated in proton conduction.</text>
</comment>
<dbReference type="GO" id="GO:0005886">
    <property type="term" value="C:plasma membrane"/>
    <property type="evidence" value="ECO:0007669"/>
    <property type="project" value="UniProtKB-SubCell"/>
</dbReference>
<dbReference type="PROSITE" id="PS00389">
    <property type="entry name" value="ATPASE_DELTA"/>
    <property type="match status" value="1"/>
</dbReference>
<protein>
    <recommendedName>
        <fullName evidence="8">ATP synthase subunit delta</fullName>
    </recommendedName>
    <alternativeName>
        <fullName evidence="8">ATP synthase F(1) sector subunit delta</fullName>
    </alternativeName>
    <alternativeName>
        <fullName evidence="8">F-type ATPase subunit delta</fullName>
        <shortName evidence="8">F-ATPase subunit delta</shortName>
    </alternativeName>
</protein>
<dbReference type="RefSeq" id="WP_162452394.1">
    <property type="nucleotide sequence ID" value="NZ_WLZY01000008.1"/>
</dbReference>
<dbReference type="PRINTS" id="PR00125">
    <property type="entry name" value="ATPASEDELTA"/>
</dbReference>
<dbReference type="NCBIfam" id="TIGR01145">
    <property type="entry name" value="ATP_synt_delta"/>
    <property type="match status" value="1"/>
</dbReference>
<gene>
    <name evidence="8" type="primary">atpH</name>
    <name evidence="9" type="ORF">F7O44_21770</name>
</gene>
<evidence type="ECO:0000256" key="6">
    <source>
        <dbReference type="ARBA" id="ARBA00023196"/>
    </source>
</evidence>
<dbReference type="SUPFAM" id="SSF47928">
    <property type="entry name" value="N-terminal domain of the delta subunit of the F1F0-ATP synthase"/>
    <property type="match status" value="1"/>
</dbReference>
<keyword evidence="2 8" id="KW-0813">Transport</keyword>
<evidence type="ECO:0000256" key="1">
    <source>
        <dbReference type="ARBA" id="ARBA00004370"/>
    </source>
</evidence>
<evidence type="ECO:0000256" key="2">
    <source>
        <dbReference type="ARBA" id="ARBA00022448"/>
    </source>
</evidence>
<dbReference type="GO" id="GO:0045259">
    <property type="term" value="C:proton-transporting ATP synthase complex"/>
    <property type="evidence" value="ECO:0007669"/>
    <property type="project" value="UniProtKB-KW"/>
</dbReference>
<evidence type="ECO:0000256" key="5">
    <source>
        <dbReference type="ARBA" id="ARBA00023136"/>
    </source>
</evidence>
<dbReference type="AlphaFoldDB" id="A0A7K3M8U2"/>
<evidence type="ECO:0000313" key="9">
    <source>
        <dbReference type="EMBL" id="NDL59704.1"/>
    </source>
</evidence>
<sequence length="269" mass="28556">MLGSSRTSFEAARTALSERAPSDAGLSGELLQVSNALASASALRSALSDSGTETAARVALARSVFDGKISSAALEVVVDVAGRRWNSSTDLVDAVEALGFEAGLIAAEQAGRLDDVEDELFRVDRLVAGDDELRQTLSDPSVAAEARADLLDGLIGGQVDETTAGFVRQLVTNPRGRQLSEALAALVDQSARRREHLLARIKVAAPISADQEQRLVAVLGRIYNRDVDLQIEVDPDVLGGIVVRVGDEVIDGSVAQRLEDIRRKFGVSR</sequence>
<dbReference type="InterPro" id="IPR000711">
    <property type="entry name" value="ATPase_OSCP/dsu"/>
</dbReference>
<proteinExistence type="inferred from homology"/>
<evidence type="ECO:0000256" key="4">
    <source>
        <dbReference type="ARBA" id="ARBA00023065"/>
    </source>
</evidence>
<dbReference type="HAMAP" id="MF_01416">
    <property type="entry name" value="ATP_synth_delta_bact"/>
    <property type="match status" value="1"/>
</dbReference>
<keyword evidence="8" id="KW-1003">Cell membrane</keyword>
<comment type="subcellular location">
    <subcellularLocation>
        <location evidence="8">Cell membrane</location>
        <topology evidence="8">Peripheral membrane protein</topology>
    </subcellularLocation>
    <subcellularLocation>
        <location evidence="1">Membrane</location>
    </subcellularLocation>
</comment>
<dbReference type="PANTHER" id="PTHR11910">
    <property type="entry name" value="ATP SYNTHASE DELTA CHAIN"/>
    <property type="match status" value="1"/>
</dbReference>
<organism evidence="9 10">
    <name type="scientific">Phytoactinopolyspora mesophila</name>
    <dbReference type="NCBI Taxonomy" id="2650750"/>
    <lineage>
        <taxon>Bacteria</taxon>
        <taxon>Bacillati</taxon>
        <taxon>Actinomycetota</taxon>
        <taxon>Actinomycetes</taxon>
        <taxon>Jiangellales</taxon>
        <taxon>Jiangellaceae</taxon>
        <taxon>Phytoactinopolyspora</taxon>
    </lineage>
</organism>
<dbReference type="Gene3D" id="1.10.520.20">
    <property type="entry name" value="N-terminal domain of the delta subunit of the F1F0-ATP synthase"/>
    <property type="match status" value="1"/>
</dbReference>
<dbReference type="NCBIfam" id="NF009967">
    <property type="entry name" value="PRK13430.1"/>
    <property type="match status" value="1"/>
</dbReference>
<evidence type="ECO:0000256" key="3">
    <source>
        <dbReference type="ARBA" id="ARBA00022781"/>
    </source>
</evidence>